<dbReference type="PANTHER" id="PTHR32432">
    <property type="entry name" value="CELL DIVISION PROTEIN FTSA-RELATED"/>
    <property type="match status" value="1"/>
</dbReference>
<organism evidence="1 2">
    <name type="scientific">Legionella cardiaca</name>
    <dbReference type="NCBI Taxonomy" id="1071983"/>
    <lineage>
        <taxon>Bacteria</taxon>
        <taxon>Pseudomonadati</taxon>
        <taxon>Pseudomonadota</taxon>
        <taxon>Gammaproteobacteria</taxon>
        <taxon>Legionellales</taxon>
        <taxon>Legionellaceae</taxon>
        <taxon>Legionella</taxon>
    </lineage>
</organism>
<proteinExistence type="predicted"/>
<dbReference type="Pfam" id="PF11104">
    <property type="entry name" value="PilM_2"/>
    <property type="match status" value="1"/>
</dbReference>
<dbReference type="PIRSF" id="PIRSF019169">
    <property type="entry name" value="PilM"/>
    <property type="match status" value="1"/>
</dbReference>
<dbReference type="EMBL" id="CP119078">
    <property type="protein sequence ID" value="WED43833.1"/>
    <property type="molecule type" value="Genomic_DNA"/>
</dbReference>
<dbReference type="RefSeq" id="WP_275089647.1">
    <property type="nucleotide sequence ID" value="NZ_CP119078.1"/>
</dbReference>
<dbReference type="NCBIfam" id="TIGR01175">
    <property type="entry name" value="pilM"/>
    <property type="match status" value="1"/>
</dbReference>
<protein>
    <submittedName>
        <fullName evidence="1">Type IV pilus assembly protein PilM</fullName>
    </submittedName>
</protein>
<dbReference type="PANTHER" id="PTHR32432:SF3">
    <property type="entry name" value="ETHANOLAMINE UTILIZATION PROTEIN EUTJ"/>
    <property type="match status" value="1"/>
</dbReference>
<dbReference type="Proteomes" id="UP001222087">
    <property type="component" value="Chromosome"/>
</dbReference>
<sequence length="337" mass="37609">MLKQLKSTSVIGIDISPLSINALQISRTEDNYRLDNFASELLPPCTVVDNQIRDTEVLSECIKKLLSKTNFSSKLTVLAVPDSAIITKTLQISSLLAEADIEDAVIREAGKHFSYSLNDINFDFVVQGISDMHLDRFDVLVTACRAEHVRSRVEAVENAGLKTRVVEIESKAMERVLLLLIKQCLQEKPKETIAIMNINKLVTNLYVAHKGKIIFTHEEPLGNHQGVEMFKPQYKSASNGQEESSLYMDLIVRQIKRMLQFFSLANSLNSIDHLFLAGDAVFSPNLCQRILEKIRIPVSVANPFAGMLLSQHISLHKIIEKGPALLIALGLALRTCD</sequence>
<keyword evidence="2" id="KW-1185">Reference proteome</keyword>
<dbReference type="CDD" id="cd24049">
    <property type="entry name" value="ASKHA_NBD_PilM"/>
    <property type="match status" value="1"/>
</dbReference>
<gene>
    <name evidence="1" type="primary">pilM</name>
    <name evidence="1" type="ORF">PXX05_03365</name>
</gene>
<dbReference type="SUPFAM" id="SSF53067">
    <property type="entry name" value="Actin-like ATPase domain"/>
    <property type="match status" value="1"/>
</dbReference>
<evidence type="ECO:0000313" key="2">
    <source>
        <dbReference type="Proteomes" id="UP001222087"/>
    </source>
</evidence>
<dbReference type="Gene3D" id="3.30.420.40">
    <property type="match status" value="2"/>
</dbReference>
<reference evidence="1 2" key="1">
    <citation type="submission" date="2023-02" db="EMBL/GenBank/DDBJ databases">
        <title>Genome Sequence of L. cardiaca H63T.</title>
        <authorList>
            <person name="Lopez A.E."/>
            <person name="Cianciotto N.P."/>
        </authorList>
    </citation>
    <scope>NUCLEOTIDE SEQUENCE [LARGE SCALE GENOMIC DNA]</scope>
    <source>
        <strain evidence="1 2">H63</strain>
    </source>
</reference>
<dbReference type="InterPro" id="IPR005883">
    <property type="entry name" value="PilM"/>
</dbReference>
<accession>A0ABY8AT38</accession>
<name>A0ABY8AT38_9GAMM</name>
<dbReference type="InterPro" id="IPR050696">
    <property type="entry name" value="FtsA/MreB"/>
</dbReference>
<evidence type="ECO:0000313" key="1">
    <source>
        <dbReference type="EMBL" id="WED43833.1"/>
    </source>
</evidence>
<dbReference type="Gene3D" id="3.30.1490.300">
    <property type="match status" value="1"/>
</dbReference>
<dbReference type="InterPro" id="IPR043129">
    <property type="entry name" value="ATPase_NBD"/>
</dbReference>